<name>A0ABS9WEI2_9ACTN</name>
<dbReference type="PROSITE" id="PS51257">
    <property type="entry name" value="PROKAR_LIPOPROTEIN"/>
    <property type="match status" value="1"/>
</dbReference>
<dbReference type="Gene3D" id="3.40.190.10">
    <property type="entry name" value="Periplasmic binding protein-like II"/>
    <property type="match status" value="2"/>
</dbReference>
<gene>
    <name evidence="2" type="ORF">LPT13_02510</name>
</gene>
<proteinExistence type="predicted"/>
<evidence type="ECO:0000313" key="3">
    <source>
        <dbReference type="Proteomes" id="UP001430755"/>
    </source>
</evidence>
<dbReference type="Proteomes" id="UP001430755">
    <property type="component" value="Unassembled WGS sequence"/>
</dbReference>
<comment type="caution">
    <text evidence="2">The sequence shown here is derived from an EMBL/GenBank/DDBJ whole genome shotgun (WGS) entry which is preliminary data.</text>
</comment>
<dbReference type="Pfam" id="PF16868">
    <property type="entry name" value="NMT1_3"/>
    <property type="match status" value="1"/>
</dbReference>
<protein>
    <submittedName>
        <fullName evidence="2">TAXI family TRAP transporter solute-binding subunit</fullName>
    </submittedName>
</protein>
<dbReference type="InterPro" id="IPR011852">
    <property type="entry name" value="TRAP_TAXI"/>
</dbReference>
<dbReference type="PANTHER" id="PTHR42941:SF1">
    <property type="entry name" value="SLL1037 PROTEIN"/>
    <property type="match status" value="1"/>
</dbReference>
<evidence type="ECO:0000256" key="1">
    <source>
        <dbReference type="SAM" id="SignalP"/>
    </source>
</evidence>
<keyword evidence="3" id="KW-1185">Reference proteome</keyword>
<dbReference type="NCBIfam" id="TIGR02122">
    <property type="entry name" value="TRAP_TAXI"/>
    <property type="match status" value="1"/>
</dbReference>
<accession>A0ABS9WEI2</accession>
<evidence type="ECO:0000313" key="2">
    <source>
        <dbReference type="EMBL" id="MCI2241224.1"/>
    </source>
</evidence>
<dbReference type="PANTHER" id="PTHR42941">
    <property type="entry name" value="SLL1037 PROTEIN"/>
    <property type="match status" value="1"/>
</dbReference>
<feature type="signal peptide" evidence="1">
    <location>
        <begin position="1"/>
        <end position="22"/>
    </location>
</feature>
<sequence length="337" mass="35379">MKKTKILAAAACAALLAFGLFGCGGNDAKSESKSDAKSDAPAVQTENLRFVTGGESGTYYAYGNVLGQYATNGDYNVNVSALSGNGSQANIQALEDGDADIAFCQSDVLAYAYEGTNLFDGAPYKDFSIVADLYQEQVQIVTCDPSIKTVADLAGKTVSVGAAGSGVYFNALDVLGVYDLTLDDINPVYQSFADSADSLKDNKIDAAFIVAGAPTTAITDLSTTKTAYLVSMDDAHVDELMAISPYYSKAVIPADTYGLEGPVTTVSVGAVVIANNSVSEDAIYNFTKSLFDGQENNADAHAKYKELVIEDAAAITSVPYHPGAAKYYEEQEIEVGK</sequence>
<dbReference type="RefSeq" id="WP_242163172.1">
    <property type="nucleotide sequence ID" value="NZ_JAJMLW010000001.1"/>
</dbReference>
<dbReference type="EMBL" id="JAJMLW010000001">
    <property type="protein sequence ID" value="MCI2241224.1"/>
    <property type="molecule type" value="Genomic_DNA"/>
</dbReference>
<feature type="chain" id="PRO_5046077993" evidence="1">
    <location>
        <begin position="23"/>
        <end position="337"/>
    </location>
</feature>
<dbReference type="SUPFAM" id="SSF53850">
    <property type="entry name" value="Periplasmic binding protein-like II"/>
    <property type="match status" value="1"/>
</dbReference>
<reference evidence="2" key="1">
    <citation type="submission" date="2021-11" db="EMBL/GenBank/DDBJ databases">
        <title>A Novel Adlercreutzia Species, isolated from a Allomyrina dichotoma larva feces.</title>
        <authorList>
            <person name="Suh M.K."/>
        </authorList>
    </citation>
    <scope>NUCLEOTIDE SEQUENCE</scope>
    <source>
        <strain evidence="2">JBNU-10</strain>
    </source>
</reference>
<organism evidence="2 3">
    <name type="scientific">Adlercreutzia faecimuris</name>
    <dbReference type="NCBI Taxonomy" id="2897341"/>
    <lineage>
        <taxon>Bacteria</taxon>
        <taxon>Bacillati</taxon>
        <taxon>Actinomycetota</taxon>
        <taxon>Coriobacteriia</taxon>
        <taxon>Eggerthellales</taxon>
        <taxon>Eggerthellaceae</taxon>
        <taxon>Adlercreutzia</taxon>
    </lineage>
</organism>
<keyword evidence="1" id="KW-0732">Signal</keyword>